<sequence length="1146" mass="127502">MITAQQILEFMQETAYRPMTYQELEKHFEIEDAQEFKAFLKTLNELEHSGHIIRTRTDRYGVPERMNLLRGRLQAHAKGFGFLIPEETGHPDVYIHANDLQSAMNGDTILVRVTNKGHDGARLEGEIVRIVKRAVEQVVGVFQNHESFGFVVPDDRRINRDIFIAREAMAGAVSGQKVVVRIVSYPEGRTAAQGEVIEVLGHKNDPGVDILSVIRKHQLPEAFPDEVMAEAEAVPDSISDEEIISQGRRDLRGFNIVTIDGEDAKDLDDAVYVEQLENGNYKLGVHIADVGYYVQEGSALDREAYARGCSVYLVDRVIPMLPHRLSNGICSLHPHVDRLTLSCEMEFDAQAKVVRHDVFPSVIRSVERMTYNNVRKIVEDQDPELCERYSYLVDNFMLMKELAMKLRGKRMRRGAIDFDFQESKVIVDEEGKAVDIVKRERSIAEQIIEEFMLAANETVAEHFHWLRVPFLYRIHEDPDSEKLLTFMSFAANFGYAVRGKGNSVHPRALQSLLEEIQGTREQTVISTMMLRSMRQAKYDAESTGHFGLAAEFYSHFTSPIRRYPDLVIHRIIREVADNGGSLTQKRHELLHARMPDVAQQSSERERVAVDAERDTEQLKKAEFMLDKVGEEFDGIISSVTNFGMFIELENTVEGLIRLSDLSDDYYHFHEQHMMLLGERTARMFRIGDQIRIVVANVNMEDHTIDFALVGQAQRFGSGRQGREFGFERKKRGRSDSRDAGRGGRDAGRSGQGARGDRAGSGGQGGRGGDARSGHSSRGNEASRSAGRDGRRGQDGGANVGRGDRRDAGRGGQGVRGDRTGSGGQGGRGGDTRGGAARDGRRGRDGGVYGGGRGGQGQGQGGRNERFGRGDDTRGGKGHRDRNDGRDGRLHDYNASNGREDGHGASELDNQGVRFMYSGASSQQSGLGRDAGRRHGYQDGFDDAWGSSNQNGSQHEHEEGGARRDEEVWYNQGEWRERNKRGRNRRDRGESNINPYARPSQRQRGQGGITFGSNEAGARENGRKERTEANNDANWVDRLVKNAERESGGNRFDFGSGKGGYGRSRGSSSTGQEGGRDSGFDRGGDYRSGRGQLGGGKRGRRSISESGVFVGEDSPQAARNRSGDAEQAAHKRGKSKNNTAKFVRKKR</sequence>
<feature type="compositionally biased region" description="Basic and acidic residues" evidence="9">
    <location>
        <begin position="1073"/>
        <end position="1087"/>
    </location>
</feature>
<reference evidence="11 12" key="1">
    <citation type="submission" date="2020-09" db="EMBL/GenBank/DDBJ databases">
        <title>Paenibacillus sp. CAU 1523 isolated from sand of Haeundae Beach.</title>
        <authorList>
            <person name="Kim W."/>
        </authorList>
    </citation>
    <scope>NUCLEOTIDE SEQUENCE [LARGE SCALE GENOMIC DNA]</scope>
    <source>
        <strain evidence="11 12">CAU 1523</strain>
    </source>
</reference>
<feature type="compositionally biased region" description="Basic and acidic residues" evidence="9">
    <location>
        <begin position="720"/>
        <end position="747"/>
    </location>
</feature>
<evidence type="ECO:0000256" key="2">
    <source>
        <dbReference type="ARBA" id="ARBA00004496"/>
    </source>
</evidence>
<dbReference type="NCBIfam" id="TIGR02063">
    <property type="entry name" value="RNase_R"/>
    <property type="match status" value="1"/>
</dbReference>
<keyword evidence="6 8" id="KW-0269">Exonuclease</keyword>
<evidence type="ECO:0000256" key="1">
    <source>
        <dbReference type="ARBA" id="ARBA00001849"/>
    </source>
</evidence>
<keyword evidence="12" id="KW-1185">Reference proteome</keyword>
<feature type="compositionally biased region" description="Low complexity" evidence="9">
    <location>
        <begin position="773"/>
        <end position="784"/>
    </location>
</feature>
<dbReference type="InterPro" id="IPR001900">
    <property type="entry name" value="RNase_II/R"/>
</dbReference>
<dbReference type="PROSITE" id="PS50126">
    <property type="entry name" value="S1"/>
    <property type="match status" value="1"/>
</dbReference>
<dbReference type="Proteomes" id="UP000634529">
    <property type="component" value="Unassembled WGS sequence"/>
</dbReference>
<evidence type="ECO:0000259" key="10">
    <source>
        <dbReference type="PROSITE" id="PS50126"/>
    </source>
</evidence>
<dbReference type="SMART" id="SM00357">
    <property type="entry name" value="CSP"/>
    <property type="match status" value="2"/>
</dbReference>
<dbReference type="InterPro" id="IPR004476">
    <property type="entry name" value="RNase_II/RNase_R"/>
</dbReference>
<dbReference type="Gene3D" id="2.40.50.140">
    <property type="entry name" value="Nucleic acid-binding proteins"/>
    <property type="match status" value="3"/>
</dbReference>
<dbReference type="EMBL" id="JACYTN010000021">
    <property type="protein sequence ID" value="MBD8500338.1"/>
    <property type="molecule type" value="Genomic_DNA"/>
</dbReference>
<dbReference type="SMART" id="SM00316">
    <property type="entry name" value="S1"/>
    <property type="match status" value="1"/>
</dbReference>
<dbReference type="Pfam" id="PF08206">
    <property type="entry name" value="OB_RNB"/>
    <property type="match status" value="1"/>
</dbReference>
<dbReference type="NCBIfam" id="TIGR00358">
    <property type="entry name" value="3_prime_RNase"/>
    <property type="match status" value="1"/>
</dbReference>
<evidence type="ECO:0000256" key="7">
    <source>
        <dbReference type="ARBA" id="ARBA00022884"/>
    </source>
</evidence>
<feature type="compositionally biased region" description="Basic and acidic residues" evidence="9">
    <location>
        <begin position="1016"/>
        <end position="1028"/>
    </location>
</feature>
<dbReference type="InterPro" id="IPR012340">
    <property type="entry name" value="NA-bd_OB-fold"/>
</dbReference>
<evidence type="ECO:0000256" key="5">
    <source>
        <dbReference type="ARBA" id="ARBA00022801"/>
    </source>
</evidence>
<dbReference type="InterPro" id="IPR011805">
    <property type="entry name" value="RNase_R"/>
</dbReference>
<protein>
    <recommendedName>
        <fullName evidence="8">Ribonuclease R</fullName>
        <shortName evidence="8">RNase R</shortName>
        <ecNumber evidence="8">3.1.13.1</ecNumber>
    </recommendedName>
</protein>
<proteinExistence type="inferred from homology"/>
<dbReference type="HAMAP" id="MF_01895">
    <property type="entry name" value="RNase_R"/>
    <property type="match status" value="1"/>
</dbReference>
<dbReference type="InterPro" id="IPR003029">
    <property type="entry name" value="S1_domain"/>
</dbReference>
<dbReference type="InterPro" id="IPR022966">
    <property type="entry name" value="RNase_II/R_CS"/>
</dbReference>
<keyword evidence="4 8" id="KW-0540">Nuclease</keyword>
<feature type="domain" description="S1 motif" evidence="10">
    <location>
        <begin position="629"/>
        <end position="709"/>
    </location>
</feature>
<feature type="compositionally biased region" description="Basic and acidic residues" evidence="9">
    <location>
        <begin position="862"/>
        <end position="874"/>
    </location>
</feature>
<evidence type="ECO:0000313" key="12">
    <source>
        <dbReference type="Proteomes" id="UP000634529"/>
    </source>
</evidence>
<gene>
    <name evidence="8 11" type="primary">rnr</name>
    <name evidence="11" type="ORF">IFO66_18760</name>
</gene>
<feature type="compositionally biased region" description="Gly residues" evidence="9">
    <location>
        <begin position="809"/>
        <end position="832"/>
    </location>
</feature>
<comment type="subcellular location">
    <subcellularLocation>
        <location evidence="2 8">Cytoplasm</location>
    </subcellularLocation>
</comment>
<evidence type="ECO:0000256" key="3">
    <source>
        <dbReference type="ARBA" id="ARBA00022490"/>
    </source>
</evidence>
<keyword evidence="7 8" id="KW-0694">RNA-binding</keyword>
<dbReference type="PROSITE" id="PS01175">
    <property type="entry name" value="RIBONUCLEASE_II"/>
    <property type="match status" value="1"/>
</dbReference>
<keyword evidence="5 8" id="KW-0378">Hydrolase</keyword>
<dbReference type="InterPro" id="IPR050180">
    <property type="entry name" value="RNR_Ribonuclease"/>
</dbReference>
<evidence type="ECO:0000256" key="6">
    <source>
        <dbReference type="ARBA" id="ARBA00022839"/>
    </source>
</evidence>
<dbReference type="PANTHER" id="PTHR23355:SF9">
    <property type="entry name" value="DIS3-LIKE EXONUCLEASE 2"/>
    <property type="match status" value="1"/>
</dbReference>
<comment type="function">
    <text evidence="8">3'-5' exoribonuclease that releases 5'-nucleoside monophosphates and is involved in maturation of structured RNAs.</text>
</comment>
<keyword evidence="3 8" id="KW-0963">Cytoplasm</keyword>
<evidence type="ECO:0000256" key="4">
    <source>
        <dbReference type="ARBA" id="ARBA00022722"/>
    </source>
</evidence>
<dbReference type="InterPro" id="IPR011129">
    <property type="entry name" value="CSD"/>
</dbReference>
<dbReference type="CDD" id="cd04471">
    <property type="entry name" value="S1_RNase_R"/>
    <property type="match status" value="1"/>
</dbReference>
<dbReference type="SUPFAM" id="SSF50249">
    <property type="entry name" value="Nucleic acid-binding proteins"/>
    <property type="match status" value="4"/>
</dbReference>
<organism evidence="11 12">
    <name type="scientific">Paenibacillus arenosi</name>
    <dbReference type="NCBI Taxonomy" id="2774142"/>
    <lineage>
        <taxon>Bacteria</taxon>
        <taxon>Bacillati</taxon>
        <taxon>Bacillota</taxon>
        <taxon>Bacilli</taxon>
        <taxon>Bacillales</taxon>
        <taxon>Paenibacillaceae</taxon>
        <taxon>Paenibacillus</taxon>
    </lineage>
</organism>
<feature type="compositionally biased region" description="Basic and acidic residues" evidence="9">
    <location>
        <begin position="1037"/>
        <end position="1047"/>
    </location>
</feature>
<feature type="compositionally biased region" description="Gly residues" evidence="9">
    <location>
        <begin position="749"/>
        <end position="767"/>
    </location>
</feature>
<comment type="catalytic activity">
    <reaction evidence="1 8">
        <text>Exonucleolytic cleavage in the 3'- to 5'-direction to yield nucleoside 5'-phosphates.</text>
        <dbReference type="EC" id="3.1.13.1"/>
    </reaction>
</comment>
<dbReference type="Pfam" id="PF00773">
    <property type="entry name" value="RNB"/>
    <property type="match status" value="1"/>
</dbReference>
<dbReference type="InterPro" id="IPR040476">
    <property type="entry name" value="CSD2"/>
</dbReference>
<accession>A0ABR9B1S9</accession>
<comment type="caution">
    <text evidence="11">The sequence shown here is derived from an EMBL/GenBank/DDBJ whole genome shotgun (WGS) entry which is preliminary data.</text>
</comment>
<evidence type="ECO:0000313" key="11">
    <source>
        <dbReference type="EMBL" id="MBD8500338.1"/>
    </source>
</evidence>
<dbReference type="InterPro" id="IPR013223">
    <property type="entry name" value="RNase_B_OB_dom"/>
</dbReference>
<evidence type="ECO:0000256" key="9">
    <source>
        <dbReference type="SAM" id="MobiDB-lite"/>
    </source>
</evidence>
<feature type="compositionally biased region" description="Basic and acidic residues" evidence="9">
    <location>
        <begin position="835"/>
        <end position="844"/>
    </location>
</feature>
<dbReference type="EC" id="3.1.13.1" evidence="8"/>
<name>A0ABR9B1S9_9BACL</name>
<dbReference type="SMART" id="SM00955">
    <property type="entry name" value="RNB"/>
    <property type="match status" value="1"/>
</dbReference>
<feature type="region of interest" description="Disordered" evidence="9">
    <location>
        <begin position="719"/>
        <end position="1146"/>
    </location>
</feature>
<feature type="compositionally biased region" description="Gly residues" evidence="9">
    <location>
        <begin position="845"/>
        <end position="861"/>
    </location>
</feature>
<evidence type="ECO:0000256" key="8">
    <source>
        <dbReference type="HAMAP-Rule" id="MF_01895"/>
    </source>
</evidence>
<feature type="compositionally biased region" description="Basic and acidic residues" evidence="9">
    <location>
        <begin position="953"/>
        <end position="966"/>
    </location>
</feature>
<dbReference type="Pfam" id="PF17876">
    <property type="entry name" value="CSD2"/>
    <property type="match status" value="1"/>
</dbReference>
<dbReference type="Pfam" id="PF00575">
    <property type="entry name" value="S1"/>
    <property type="match status" value="1"/>
</dbReference>
<comment type="similarity">
    <text evidence="8">Belongs to the RNR ribonuclease family. RNase R subfamily.</text>
</comment>
<feature type="compositionally biased region" description="Basic and acidic residues" evidence="9">
    <location>
        <begin position="880"/>
        <end position="905"/>
    </location>
</feature>
<dbReference type="PANTHER" id="PTHR23355">
    <property type="entry name" value="RIBONUCLEASE"/>
    <property type="match status" value="1"/>
</dbReference>